<name>A0A7V8NS81_9BACT</name>
<proteinExistence type="predicted"/>
<accession>A0A7V8NS81</accession>
<reference evidence="1" key="1">
    <citation type="submission" date="2020-06" db="EMBL/GenBank/DDBJ databases">
        <title>Legume-microbial interactions unlock mineral nutrients during tropical forest succession.</title>
        <authorList>
            <person name="Epihov D.Z."/>
        </authorList>
    </citation>
    <scope>NUCLEOTIDE SEQUENCE [LARGE SCALE GENOMIC DNA]</scope>
    <source>
        <strain evidence="1">Pan2503</strain>
    </source>
</reference>
<gene>
    <name evidence="1" type="ORF">HRJ53_15835</name>
</gene>
<dbReference type="AlphaFoldDB" id="A0A7V8NS81"/>
<comment type="caution">
    <text evidence="1">The sequence shown here is derived from an EMBL/GenBank/DDBJ whole genome shotgun (WGS) entry which is preliminary data.</text>
</comment>
<dbReference type="EMBL" id="JACDQQ010001520">
    <property type="protein sequence ID" value="MBA0086451.1"/>
    <property type="molecule type" value="Genomic_DNA"/>
</dbReference>
<dbReference type="Proteomes" id="UP000567293">
    <property type="component" value="Unassembled WGS sequence"/>
</dbReference>
<organism evidence="1 2">
    <name type="scientific">Candidatus Acidiferrum panamense</name>
    <dbReference type="NCBI Taxonomy" id="2741543"/>
    <lineage>
        <taxon>Bacteria</taxon>
        <taxon>Pseudomonadati</taxon>
        <taxon>Acidobacteriota</taxon>
        <taxon>Terriglobia</taxon>
        <taxon>Candidatus Acidiferrales</taxon>
        <taxon>Candidatus Acidiferrum</taxon>
    </lineage>
</organism>
<protein>
    <submittedName>
        <fullName evidence="1">Uncharacterized protein</fullName>
    </submittedName>
</protein>
<keyword evidence="2" id="KW-1185">Reference proteome</keyword>
<evidence type="ECO:0000313" key="1">
    <source>
        <dbReference type="EMBL" id="MBA0086451.1"/>
    </source>
</evidence>
<evidence type="ECO:0000313" key="2">
    <source>
        <dbReference type="Proteomes" id="UP000567293"/>
    </source>
</evidence>
<sequence>MPVSRRECRIKRVSDLPGPQQLDLFGGDRPRVIVAAPTWRELPLETRATLTDLMVQLILGHAGANRSASPREAGHDL</sequence>